<dbReference type="PANTHER" id="PTHR30204:SF93">
    <property type="entry name" value="HTH MERR-TYPE DOMAIN-CONTAINING PROTEIN"/>
    <property type="match status" value="1"/>
</dbReference>
<dbReference type="InterPro" id="IPR000551">
    <property type="entry name" value="MerR-type_HTH_dom"/>
</dbReference>
<comment type="caution">
    <text evidence="3">The sequence shown here is derived from an EMBL/GenBank/DDBJ whole genome shotgun (WGS) entry which is preliminary data.</text>
</comment>
<organism evidence="3 4">
    <name type="scientific">Paractinoplanes ovalisporus</name>
    <dbReference type="NCBI Taxonomy" id="2810368"/>
    <lineage>
        <taxon>Bacteria</taxon>
        <taxon>Bacillati</taxon>
        <taxon>Actinomycetota</taxon>
        <taxon>Actinomycetes</taxon>
        <taxon>Micromonosporales</taxon>
        <taxon>Micromonosporaceae</taxon>
        <taxon>Paractinoplanes</taxon>
    </lineage>
</organism>
<dbReference type="Pfam" id="PF13411">
    <property type="entry name" value="MerR_1"/>
    <property type="match status" value="1"/>
</dbReference>
<dbReference type="PROSITE" id="PS50937">
    <property type="entry name" value="HTH_MERR_2"/>
    <property type="match status" value="1"/>
</dbReference>
<evidence type="ECO:0000256" key="1">
    <source>
        <dbReference type="ARBA" id="ARBA00023125"/>
    </source>
</evidence>
<keyword evidence="4" id="KW-1185">Reference proteome</keyword>
<keyword evidence="1" id="KW-0238">DNA-binding</keyword>
<reference evidence="3 4" key="1">
    <citation type="submission" date="2021-01" db="EMBL/GenBank/DDBJ databases">
        <title>Actinoplanes sp. nov. LDG1-06 isolated from lichen.</title>
        <authorList>
            <person name="Saeng-In P."/>
            <person name="Phongsopitanun W."/>
            <person name="Kanchanasin P."/>
            <person name="Yuki M."/>
            <person name="Kudo T."/>
            <person name="Ohkuma M."/>
            <person name="Tanasupawat S."/>
        </authorList>
    </citation>
    <scope>NUCLEOTIDE SEQUENCE [LARGE SCALE GENOMIC DNA]</scope>
    <source>
        <strain evidence="3 4">LDG1-06</strain>
    </source>
</reference>
<dbReference type="InterPro" id="IPR009061">
    <property type="entry name" value="DNA-bd_dom_put_sf"/>
</dbReference>
<evidence type="ECO:0000259" key="2">
    <source>
        <dbReference type="PROSITE" id="PS50937"/>
    </source>
</evidence>
<dbReference type="Proteomes" id="UP000632138">
    <property type="component" value="Unassembled WGS sequence"/>
</dbReference>
<proteinExistence type="predicted"/>
<dbReference type="SMART" id="SM00422">
    <property type="entry name" value="HTH_MERR"/>
    <property type="match status" value="1"/>
</dbReference>
<dbReference type="InterPro" id="IPR047057">
    <property type="entry name" value="MerR_fam"/>
</dbReference>
<dbReference type="Gene3D" id="1.10.1660.10">
    <property type="match status" value="1"/>
</dbReference>
<sequence>MNSGEIARMAGVSVRTLRHYHQVGVLPEPARRANGYREYTVNDLVLLLRIRRLAELGIALEEIPPMLATGGRADAVLDDLDRELAAQIERLTARRAVIARLRAAGASPDTPPELAELLENDRSELPAELLRHDREMTLLLHHRLDPDGRAALAGLLTQVTGPEMMATVTALTARFAALGPHTEGEEVDRLVADYRAALGGLSYDGWTEVDTGTGALLTAYQETVFNDAQREFLARLAESL</sequence>
<gene>
    <name evidence="3" type="ORF">JIG36_22905</name>
</gene>
<evidence type="ECO:0000313" key="4">
    <source>
        <dbReference type="Proteomes" id="UP000632138"/>
    </source>
</evidence>
<dbReference type="SUPFAM" id="SSF46955">
    <property type="entry name" value="Putative DNA-binding domain"/>
    <property type="match status" value="1"/>
</dbReference>
<name>A0ABS2AF29_9ACTN</name>
<accession>A0ABS2AF29</accession>
<dbReference type="RefSeq" id="WP_203378422.1">
    <property type="nucleotide sequence ID" value="NZ_JAENHP010000007.1"/>
</dbReference>
<feature type="domain" description="HTH merR-type" evidence="2">
    <location>
        <begin position="1"/>
        <end position="69"/>
    </location>
</feature>
<dbReference type="CDD" id="cd00592">
    <property type="entry name" value="HTH_MerR-like"/>
    <property type="match status" value="1"/>
</dbReference>
<dbReference type="PANTHER" id="PTHR30204">
    <property type="entry name" value="REDOX-CYCLING DRUG-SENSING TRANSCRIPTIONAL ACTIVATOR SOXR"/>
    <property type="match status" value="1"/>
</dbReference>
<protein>
    <submittedName>
        <fullName evidence="3">MerR family transcriptional regulator</fullName>
    </submittedName>
</protein>
<dbReference type="PRINTS" id="PR00040">
    <property type="entry name" value="HTHMERR"/>
</dbReference>
<dbReference type="EMBL" id="JAENHP010000007">
    <property type="protein sequence ID" value="MBM2618414.1"/>
    <property type="molecule type" value="Genomic_DNA"/>
</dbReference>
<evidence type="ECO:0000313" key="3">
    <source>
        <dbReference type="EMBL" id="MBM2618414.1"/>
    </source>
</evidence>